<keyword evidence="1" id="KW-0732">Signal</keyword>
<keyword evidence="4" id="KW-1185">Reference proteome</keyword>
<accession>A0A7W9E917</accession>
<dbReference type="AlphaFoldDB" id="A0A7W9E917"/>
<gene>
    <name evidence="3" type="ORF">FHS65_002090</name>
</gene>
<evidence type="ECO:0000313" key="4">
    <source>
        <dbReference type="Proteomes" id="UP000548978"/>
    </source>
</evidence>
<evidence type="ECO:0000313" key="3">
    <source>
        <dbReference type="EMBL" id="MBB5661330.1"/>
    </source>
</evidence>
<dbReference type="RefSeq" id="WP_123288472.1">
    <property type="nucleotide sequence ID" value="NZ_JACIJB010000009.1"/>
</dbReference>
<dbReference type="Proteomes" id="UP000548978">
    <property type="component" value="Unassembled WGS sequence"/>
</dbReference>
<name>A0A7W9E917_9CAUL</name>
<feature type="chain" id="PRO_5030669632" description="Surface-adhesin protein E-like domain-containing protein" evidence="1">
    <location>
        <begin position="25"/>
        <end position="162"/>
    </location>
</feature>
<dbReference type="InterPro" id="IPR031939">
    <property type="entry name" value="Adhesin_E-like"/>
</dbReference>
<dbReference type="OrthoDB" id="7207787at2"/>
<feature type="domain" description="Surface-adhesin protein E-like" evidence="2">
    <location>
        <begin position="51"/>
        <end position="134"/>
    </location>
</feature>
<sequence>MRLALAFAAGTLAATTFGFSAAQAQSAPPVSAPYYIIDADTNALALASGGSVRKSGNIASITIVMGSHPDQVAESGIARLDMAYEFNCANSTYRTPGAAAYDVNGGFMGAIDDDEPWEAVAPDSNNATFKGIACDGVIPDDSEVGDNLTGIIAVYRDWVVEQ</sequence>
<dbReference type="Pfam" id="PF16747">
    <property type="entry name" value="Adhesin_E"/>
    <property type="match status" value="1"/>
</dbReference>
<comment type="caution">
    <text evidence="3">The sequence shown here is derived from an EMBL/GenBank/DDBJ whole genome shotgun (WGS) entry which is preliminary data.</text>
</comment>
<evidence type="ECO:0000259" key="2">
    <source>
        <dbReference type="Pfam" id="PF16747"/>
    </source>
</evidence>
<dbReference type="EMBL" id="JACIJB010000009">
    <property type="protein sequence ID" value="MBB5661330.1"/>
    <property type="molecule type" value="Genomic_DNA"/>
</dbReference>
<protein>
    <recommendedName>
        <fullName evidence="2">Surface-adhesin protein E-like domain-containing protein</fullName>
    </recommendedName>
</protein>
<reference evidence="3 4" key="1">
    <citation type="submission" date="2020-08" db="EMBL/GenBank/DDBJ databases">
        <title>Genomic Encyclopedia of Type Strains, Phase IV (KMG-IV): sequencing the most valuable type-strain genomes for metagenomic binning, comparative biology and taxonomic classification.</title>
        <authorList>
            <person name="Goeker M."/>
        </authorList>
    </citation>
    <scope>NUCLEOTIDE SEQUENCE [LARGE SCALE GENOMIC DNA]</scope>
    <source>
        <strain evidence="3 4">DSM 24448</strain>
    </source>
</reference>
<evidence type="ECO:0000256" key="1">
    <source>
        <dbReference type="SAM" id="SignalP"/>
    </source>
</evidence>
<feature type="signal peptide" evidence="1">
    <location>
        <begin position="1"/>
        <end position="24"/>
    </location>
</feature>
<proteinExistence type="predicted"/>
<organism evidence="3 4">
    <name type="scientific">Brevundimonas halotolerans</name>
    <dbReference type="NCBI Taxonomy" id="69670"/>
    <lineage>
        <taxon>Bacteria</taxon>
        <taxon>Pseudomonadati</taxon>
        <taxon>Pseudomonadota</taxon>
        <taxon>Alphaproteobacteria</taxon>
        <taxon>Caulobacterales</taxon>
        <taxon>Caulobacteraceae</taxon>
        <taxon>Brevundimonas</taxon>
    </lineage>
</organism>